<evidence type="ECO:0000256" key="1">
    <source>
        <dbReference type="SAM" id="MobiDB-lite"/>
    </source>
</evidence>
<comment type="caution">
    <text evidence="2">The sequence shown here is derived from an EMBL/GenBank/DDBJ whole genome shotgun (WGS) entry which is preliminary data.</text>
</comment>
<keyword evidence="3" id="KW-1185">Reference proteome</keyword>
<gene>
    <name evidence="2" type="ORF">Fot_32564</name>
</gene>
<evidence type="ECO:0000313" key="2">
    <source>
        <dbReference type="EMBL" id="KAL2508917.1"/>
    </source>
</evidence>
<name>A0ABD1T866_9LAMI</name>
<dbReference type="AlphaFoldDB" id="A0ABD1T866"/>
<feature type="region of interest" description="Disordered" evidence="1">
    <location>
        <begin position="146"/>
        <end position="215"/>
    </location>
</feature>
<protein>
    <submittedName>
        <fullName evidence="2">Uncharacterized protein</fullName>
    </submittedName>
</protein>
<accession>A0ABD1T866</accession>
<feature type="compositionally biased region" description="Acidic residues" evidence="1">
    <location>
        <begin position="200"/>
        <end position="215"/>
    </location>
</feature>
<reference evidence="3" key="1">
    <citation type="submission" date="2024-07" db="EMBL/GenBank/DDBJ databases">
        <title>Two chromosome-level genome assemblies of Korean endemic species Abeliophyllum distichum and Forsythia ovata (Oleaceae).</title>
        <authorList>
            <person name="Jang H."/>
        </authorList>
    </citation>
    <scope>NUCLEOTIDE SEQUENCE [LARGE SCALE GENOMIC DNA]</scope>
</reference>
<organism evidence="2 3">
    <name type="scientific">Forsythia ovata</name>
    <dbReference type="NCBI Taxonomy" id="205694"/>
    <lineage>
        <taxon>Eukaryota</taxon>
        <taxon>Viridiplantae</taxon>
        <taxon>Streptophyta</taxon>
        <taxon>Embryophyta</taxon>
        <taxon>Tracheophyta</taxon>
        <taxon>Spermatophyta</taxon>
        <taxon>Magnoliopsida</taxon>
        <taxon>eudicotyledons</taxon>
        <taxon>Gunneridae</taxon>
        <taxon>Pentapetalae</taxon>
        <taxon>asterids</taxon>
        <taxon>lamiids</taxon>
        <taxon>Lamiales</taxon>
        <taxon>Oleaceae</taxon>
        <taxon>Forsythieae</taxon>
        <taxon>Forsythia</taxon>
    </lineage>
</organism>
<dbReference type="EMBL" id="JBFOLJ010000009">
    <property type="protein sequence ID" value="KAL2508917.1"/>
    <property type="molecule type" value="Genomic_DNA"/>
</dbReference>
<sequence>MDLVEGWVKYVMELSRGHEDPEADPDYWAEVPTFFLTKKDLAVISRLYFYKGDFYGLIGSDHLFVKHNLIKKQGSSSLPKIGMASLASKKIPRMMKKKSFANDQKRTLVGLSLKGGEKDQDTAHVSTYPRVCKLWHKSKIWGPREWRRKKTKEAGSEVGGSSKRSQRNEDDLEVLEEEWLSKKARKPRTVSSRSHQNMVAEEDGVPVILEEEDLP</sequence>
<dbReference type="Proteomes" id="UP001604277">
    <property type="component" value="Unassembled WGS sequence"/>
</dbReference>
<evidence type="ECO:0000313" key="3">
    <source>
        <dbReference type="Proteomes" id="UP001604277"/>
    </source>
</evidence>
<proteinExistence type="predicted"/>